<comment type="caution">
    <text evidence="12">The sequence shown here is derived from an EMBL/GenBank/DDBJ whole genome shotgun (WGS) entry which is preliminary data.</text>
</comment>
<dbReference type="InterPro" id="IPR004527">
    <property type="entry name" value="Glu-tRNA-ligase_bac/mito"/>
</dbReference>
<dbReference type="InterPro" id="IPR045462">
    <property type="entry name" value="aa-tRNA-synth_I_cd-bd"/>
</dbReference>
<evidence type="ECO:0000256" key="5">
    <source>
        <dbReference type="ARBA" id="ARBA00022840"/>
    </source>
</evidence>
<gene>
    <name evidence="12" type="ORF">ABVK25_006664</name>
</gene>
<dbReference type="InterPro" id="IPR000924">
    <property type="entry name" value="Glu/Gln-tRNA-synth"/>
</dbReference>
<dbReference type="NCBIfam" id="TIGR00464">
    <property type="entry name" value="gltX_bact"/>
    <property type="match status" value="1"/>
</dbReference>
<dbReference type="CDD" id="cd00808">
    <property type="entry name" value="GluRS_core"/>
    <property type="match status" value="1"/>
</dbReference>
<comment type="similarity">
    <text evidence="1">Belongs to the class-I aminoacyl-tRNA synthetase family. Glutamate--tRNA ligase type 1 subfamily.</text>
</comment>
<dbReference type="Proteomes" id="UP001590951">
    <property type="component" value="Unassembled WGS sequence"/>
</dbReference>
<dbReference type="EMBL" id="JBHFEH010000023">
    <property type="protein sequence ID" value="KAL2053027.1"/>
    <property type="molecule type" value="Genomic_DNA"/>
</dbReference>
<dbReference type="InterPro" id="IPR033910">
    <property type="entry name" value="GluRS_core"/>
</dbReference>
<evidence type="ECO:0000256" key="6">
    <source>
        <dbReference type="ARBA" id="ARBA00022917"/>
    </source>
</evidence>
<feature type="domain" description="Aminoacyl-tRNA synthetase class I anticodon-binding" evidence="11">
    <location>
        <begin position="516"/>
        <end position="555"/>
    </location>
</feature>
<evidence type="ECO:0000259" key="11">
    <source>
        <dbReference type="Pfam" id="PF19269"/>
    </source>
</evidence>
<dbReference type="InterPro" id="IPR049940">
    <property type="entry name" value="GluQ/Sye"/>
</dbReference>
<evidence type="ECO:0000256" key="2">
    <source>
        <dbReference type="ARBA" id="ARBA00012835"/>
    </source>
</evidence>
<organism evidence="12 13">
    <name type="scientific">Lepraria finkii</name>
    <dbReference type="NCBI Taxonomy" id="1340010"/>
    <lineage>
        <taxon>Eukaryota</taxon>
        <taxon>Fungi</taxon>
        <taxon>Dikarya</taxon>
        <taxon>Ascomycota</taxon>
        <taxon>Pezizomycotina</taxon>
        <taxon>Lecanoromycetes</taxon>
        <taxon>OSLEUM clade</taxon>
        <taxon>Lecanoromycetidae</taxon>
        <taxon>Lecanorales</taxon>
        <taxon>Lecanorineae</taxon>
        <taxon>Stereocaulaceae</taxon>
        <taxon>Lepraria</taxon>
    </lineage>
</organism>
<dbReference type="Pfam" id="PF00749">
    <property type="entry name" value="tRNA-synt_1c"/>
    <property type="match status" value="1"/>
</dbReference>
<protein>
    <recommendedName>
        <fullName evidence="2">glutamate--tRNA ligase</fullName>
        <ecNumber evidence="2">6.1.1.17</ecNumber>
    </recommendedName>
    <alternativeName>
        <fullName evidence="8">Glutamyl-tRNA synthetase</fullName>
    </alternativeName>
</protein>
<sequence length="573" mass="65506">MIASRRVIVGSKAWTCCRCRLLSTASERRPSQKLPTTPARTRFAPSPTGYLHLGSLRTALFNYLTAKATGGQFILRVEDTDKKRTVEDAESRLYQDLKWAGLHWDEGPDIGGPYGPYKQSERTPLYHNHAENLLNSGYAYRCFCTPERLKNLAKERNGLGLPTDYDRMCTNIPKEQADERSAKGEVHVVRLKIPDVAPVYNDLVYGPIGQRRKTEEVESLRATMRPSYEDPVLIKSDGLPTYHLANVVDDHHMGITHVIRAVEWMPSTPKHMVMYKAFNWEPPAFAHVGLLQDDSRQKLSKRDLATEIRGFEKDGFFAEALVNFVALFGWSHRLGDDFINLQDLVKSFDLKFTKGNTITSSYKLFHLQKRYAEKYVREGGKEYESMIDRLHTIIEKYFVEHPGTQICPSNELKDRIAALLRLDAANYTKPDQFFERLSQFFCSQPRREWKRHPEDPVLKDSMDIVRNHFRGVSSERWSEANLKDAFSQMASTLKAKWDHDGDLAHDLDPASVKTRMTMVQHLLRWALFGGRPGPALMATMDLLGRDVSLQRIEDAAAELDAIVPETEKTSAEE</sequence>
<evidence type="ECO:0000256" key="7">
    <source>
        <dbReference type="ARBA" id="ARBA00023146"/>
    </source>
</evidence>
<keyword evidence="6 9" id="KW-0648">Protein biosynthesis</keyword>
<proteinExistence type="inferred from homology"/>
<keyword evidence="5 9" id="KW-0067">ATP-binding</keyword>
<evidence type="ECO:0000256" key="9">
    <source>
        <dbReference type="RuleBase" id="RU363037"/>
    </source>
</evidence>
<dbReference type="Pfam" id="PF19269">
    <property type="entry name" value="Anticodon_2"/>
    <property type="match status" value="1"/>
</dbReference>
<keyword evidence="7 9" id="KW-0030">Aminoacyl-tRNA synthetase</keyword>
<evidence type="ECO:0000256" key="1">
    <source>
        <dbReference type="ARBA" id="ARBA00007894"/>
    </source>
</evidence>
<keyword evidence="13" id="KW-1185">Reference proteome</keyword>
<dbReference type="SUPFAM" id="SSF48163">
    <property type="entry name" value="An anticodon-binding domain of class I aminoacyl-tRNA synthetases"/>
    <property type="match status" value="1"/>
</dbReference>
<dbReference type="SUPFAM" id="SSF52374">
    <property type="entry name" value="Nucleotidylyl transferase"/>
    <property type="match status" value="1"/>
</dbReference>
<accession>A0ABR4B6P5</accession>
<dbReference type="InterPro" id="IPR020058">
    <property type="entry name" value="Glu/Gln-tRNA-synth_Ib_cat-dom"/>
</dbReference>
<reference evidence="12 13" key="1">
    <citation type="submission" date="2024-09" db="EMBL/GenBank/DDBJ databases">
        <title>Rethinking Asexuality: The Enigmatic Case of Functional Sexual Genes in Lepraria (Stereocaulaceae).</title>
        <authorList>
            <person name="Doellman M."/>
            <person name="Sun Y."/>
            <person name="Barcenas-Pena A."/>
            <person name="Lumbsch H.T."/>
            <person name="Grewe F."/>
        </authorList>
    </citation>
    <scope>NUCLEOTIDE SEQUENCE [LARGE SCALE GENOMIC DNA]</scope>
    <source>
        <strain evidence="12 13">Grewe 0041</strain>
    </source>
</reference>
<evidence type="ECO:0000256" key="4">
    <source>
        <dbReference type="ARBA" id="ARBA00022741"/>
    </source>
</evidence>
<dbReference type="InterPro" id="IPR008925">
    <property type="entry name" value="aa_tRNA-synth_I_cd-bd_sf"/>
</dbReference>
<feature type="domain" description="Glutamyl/glutaminyl-tRNA synthetase class Ib catalytic" evidence="10">
    <location>
        <begin position="40"/>
        <end position="352"/>
    </location>
</feature>
<evidence type="ECO:0000313" key="13">
    <source>
        <dbReference type="Proteomes" id="UP001590951"/>
    </source>
</evidence>
<dbReference type="Gene3D" id="3.40.50.620">
    <property type="entry name" value="HUPs"/>
    <property type="match status" value="1"/>
</dbReference>
<dbReference type="InterPro" id="IPR014729">
    <property type="entry name" value="Rossmann-like_a/b/a_fold"/>
</dbReference>
<name>A0ABR4B6P5_9LECA</name>
<evidence type="ECO:0000256" key="8">
    <source>
        <dbReference type="ARBA" id="ARBA00030865"/>
    </source>
</evidence>
<dbReference type="PANTHER" id="PTHR43311">
    <property type="entry name" value="GLUTAMATE--TRNA LIGASE"/>
    <property type="match status" value="1"/>
</dbReference>
<dbReference type="PANTHER" id="PTHR43311:SF2">
    <property type="entry name" value="GLUTAMATE--TRNA LIGASE, MITOCHONDRIAL-RELATED"/>
    <property type="match status" value="1"/>
</dbReference>
<evidence type="ECO:0000313" key="12">
    <source>
        <dbReference type="EMBL" id="KAL2053027.1"/>
    </source>
</evidence>
<dbReference type="HAMAP" id="MF_00022">
    <property type="entry name" value="Glu_tRNA_synth_type1"/>
    <property type="match status" value="1"/>
</dbReference>
<dbReference type="EC" id="6.1.1.17" evidence="2"/>
<dbReference type="Gene3D" id="1.10.10.350">
    <property type="match status" value="1"/>
</dbReference>
<dbReference type="InterPro" id="IPR020751">
    <property type="entry name" value="aa-tRNA-synth_I_codon-bd_sub2"/>
</dbReference>
<evidence type="ECO:0000256" key="3">
    <source>
        <dbReference type="ARBA" id="ARBA00022598"/>
    </source>
</evidence>
<keyword evidence="4 9" id="KW-0547">Nucleotide-binding</keyword>
<evidence type="ECO:0000259" key="10">
    <source>
        <dbReference type="Pfam" id="PF00749"/>
    </source>
</evidence>
<keyword evidence="3 9" id="KW-0436">Ligase</keyword>
<dbReference type="PRINTS" id="PR00987">
    <property type="entry name" value="TRNASYNTHGLU"/>
</dbReference>